<dbReference type="EC" id="3.6.4.13" evidence="1"/>
<keyword evidence="2 9" id="KW-0547">Nucleotide-binding</keyword>
<keyword evidence="4 9" id="KW-0347">Helicase</keyword>
<reference evidence="13 14" key="1">
    <citation type="submission" date="2014-11" db="EMBL/GenBank/DDBJ databases">
        <authorList>
            <person name="Zhu J."/>
            <person name="Qi W."/>
            <person name="Song R."/>
        </authorList>
    </citation>
    <scope>NUCLEOTIDE SEQUENCE [LARGE SCALE GENOMIC DNA]</scope>
</reference>
<dbReference type="InParanoid" id="A0A0G4H7I2"/>
<evidence type="ECO:0000313" key="14">
    <source>
        <dbReference type="Proteomes" id="UP000041254"/>
    </source>
</evidence>
<sequence length="637" mass="71323">MDIFDVLRSGCSFSKANHSKDVLFRARADSEDQYRGTSDHREDASGKKLSADVFAELIDGNPMENREPSSARVRVKQEHDDQEEHDGTSAAEEATDPHTRSDDTVRHLRRQHGIHVHGGTAPPLIEQFDELRHLGVPDWLVDNLRTGLKYDGPTPIQMQAIPALLEGQKVIASAPTGSGKTMAFLVPLITLIKGPGKGFARILVVCPTRELAQQSLREFDRLRGSRKFRGRLVDKINFGSGDEGVRRVDFAVTTPLKLVQLLRDGKVTLDGVQYLVLDEADKLLDMGFSPQLDEILSHCTHPSLQPMLFSATIPPAVLQLAESIMPAPLHISVGVDNAANTDVDQRLMFVSSEEGKLLGMRQLLRDGEVKPPCLVFVQDKDRAQQLFSELVYDGLYVDVMHSDKSKTQRDNVIKAFRAGKIWVLICTDLMARGVDFKGVQVVINYDFPQSAATYIHRIGRTGRAGRKGTAITFFTLNDVPYLRTIVNVMRQSGCEVPEWMLKLQKPNKKERRRLEQHPLKRKRIATGSGYDLRQEHRHHDTVEASKRRKRQHDTPEEGANEPTQATDDASGGLPSLYRVKKGHDRSGRRVVNKGAAKRKARTEDKGVARGGSSRDGDRSSRLQKLRWLVSEQTDKQT</sequence>
<keyword evidence="6" id="KW-0694">RNA-binding</keyword>
<feature type="compositionally biased region" description="Basic and acidic residues" evidence="10">
    <location>
        <begin position="64"/>
        <end position="79"/>
    </location>
</feature>
<feature type="compositionally biased region" description="Basic residues" evidence="10">
    <location>
        <begin position="578"/>
        <end position="600"/>
    </location>
</feature>
<dbReference type="CDD" id="cd17957">
    <property type="entry name" value="DEADc_DDX52"/>
    <property type="match status" value="1"/>
</dbReference>
<keyword evidence="3 9" id="KW-0378">Hydrolase</keyword>
<evidence type="ECO:0000313" key="13">
    <source>
        <dbReference type="EMBL" id="CEM39850.1"/>
    </source>
</evidence>
<name>A0A0G4H7I2_VITBC</name>
<feature type="compositionally biased region" description="Basic and acidic residues" evidence="10">
    <location>
        <begin position="601"/>
        <end position="620"/>
    </location>
</feature>
<gene>
    <name evidence="13" type="ORF">Vbra_19812</name>
</gene>
<dbReference type="SUPFAM" id="SSF52540">
    <property type="entry name" value="P-loop containing nucleoside triphosphate hydrolases"/>
    <property type="match status" value="1"/>
</dbReference>
<dbReference type="PhylomeDB" id="A0A0G4H7I2"/>
<dbReference type="EMBL" id="CDMY01001052">
    <property type="protein sequence ID" value="CEM39850.1"/>
    <property type="molecule type" value="Genomic_DNA"/>
</dbReference>
<dbReference type="InterPro" id="IPR001650">
    <property type="entry name" value="Helicase_C-like"/>
</dbReference>
<accession>A0A0G4H7I2</accession>
<dbReference type="GO" id="GO:0005829">
    <property type="term" value="C:cytosol"/>
    <property type="evidence" value="ECO:0007669"/>
    <property type="project" value="TreeGrafter"/>
</dbReference>
<evidence type="ECO:0000256" key="2">
    <source>
        <dbReference type="ARBA" id="ARBA00022741"/>
    </source>
</evidence>
<organism evidence="13 14">
    <name type="scientific">Vitrella brassicaformis (strain CCMP3155)</name>
    <dbReference type="NCBI Taxonomy" id="1169540"/>
    <lineage>
        <taxon>Eukaryota</taxon>
        <taxon>Sar</taxon>
        <taxon>Alveolata</taxon>
        <taxon>Colpodellida</taxon>
        <taxon>Vitrellaceae</taxon>
        <taxon>Vitrella</taxon>
    </lineage>
</organism>
<dbReference type="STRING" id="1169540.A0A0G4H7I2"/>
<evidence type="ECO:0000259" key="12">
    <source>
        <dbReference type="PROSITE" id="PS51194"/>
    </source>
</evidence>
<comment type="catalytic activity">
    <reaction evidence="8">
        <text>ATP + H2O = ADP + phosphate + H(+)</text>
        <dbReference type="Rhea" id="RHEA:13065"/>
        <dbReference type="ChEBI" id="CHEBI:15377"/>
        <dbReference type="ChEBI" id="CHEBI:15378"/>
        <dbReference type="ChEBI" id="CHEBI:30616"/>
        <dbReference type="ChEBI" id="CHEBI:43474"/>
        <dbReference type="ChEBI" id="CHEBI:456216"/>
        <dbReference type="EC" id="3.6.4.13"/>
    </reaction>
</comment>
<dbReference type="InterPro" id="IPR014001">
    <property type="entry name" value="Helicase_ATP-bd"/>
</dbReference>
<dbReference type="Pfam" id="PF00270">
    <property type="entry name" value="DEAD"/>
    <property type="match status" value="1"/>
</dbReference>
<dbReference type="GO" id="GO:0030490">
    <property type="term" value="P:maturation of SSU-rRNA"/>
    <property type="evidence" value="ECO:0007669"/>
    <property type="project" value="InterPro"/>
</dbReference>
<dbReference type="PROSITE" id="PS51194">
    <property type="entry name" value="HELICASE_CTER"/>
    <property type="match status" value="1"/>
</dbReference>
<evidence type="ECO:0000256" key="8">
    <source>
        <dbReference type="ARBA" id="ARBA00047984"/>
    </source>
</evidence>
<feature type="region of interest" description="Disordered" evidence="10">
    <location>
        <begin position="507"/>
        <end position="637"/>
    </location>
</feature>
<dbReference type="Pfam" id="PF00271">
    <property type="entry name" value="Helicase_C"/>
    <property type="match status" value="1"/>
</dbReference>
<evidence type="ECO:0000256" key="9">
    <source>
        <dbReference type="RuleBase" id="RU000492"/>
    </source>
</evidence>
<feature type="compositionally biased region" description="Basic and acidic residues" evidence="10">
    <location>
        <begin position="95"/>
        <end position="104"/>
    </location>
</feature>
<proteinExistence type="inferred from homology"/>
<dbReference type="InterPro" id="IPR044764">
    <property type="entry name" value="DDX52/Rok1_DEADc"/>
</dbReference>
<dbReference type="GO" id="GO:0003724">
    <property type="term" value="F:RNA helicase activity"/>
    <property type="evidence" value="ECO:0007669"/>
    <property type="project" value="UniProtKB-EC"/>
</dbReference>
<dbReference type="PROSITE" id="PS51192">
    <property type="entry name" value="HELICASE_ATP_BIND_1"/>
    <property type="match status" value="1"/>
</dbReference>
<dbReference type="GO" id="GO:0005524">
    <property type="term" value="F:ATP binding"/>
    <property type="evidence" value="ECO:0007669"/>
    <property type="project" value="UniProtKB-KW"/>
</dbReference>
<evidence type="ECO:0000256" key="4">
    <source>
        <dbReference type="ARBA" id="ARBA00022806"/>
    </source>
</evidence>
<dbReference type="PANTHER" id="PTHR47959:SF15">
    <property type="entry name" value="RNA HELICASE"/>
    <property type="match status" value="1"/>
</dbReference>
<dbReference type="Proteomes" id="UP000041254">
    <property type="component" value="Unassembled WGS sequence"/>
</dbReference>
<dbReference type="InterPro" id="IPR000629">
    <property type="entry name" value="RNA-helicase_DEAD-box_CS"/>
</dbReference>
<feature type="domain" description="Helicase C-terminal" evidence="12">
    <location>
        <begin position="342"/>
        <end position="504"/>
    </location>
</feature>
<feature type="domain" description="Helicase ATP-binding" evidence="11">
    <location>
        <begin position="161"/>
        <end position="331"/>
    </location>
</feature>
<dbReference type="CDD" id="cd18787">
    <property type="entry name" value="SF2_C_DEAD"/>
    <property type="match status" value="1"/>
</dbReference>
<evidence type="ECO:0000256" key="7">
    <source>
        <dbReference type="ARBA" id="ARBA00024355"/>
    </source>
</evidence>
<dbReference type="OMA" id="EMAHSIM"/>
<keyword evidence="14" id="KW-1185">Reference proteome</keyword>
<dbReference type="InterPro" id="IPR050079">
    <property type="entry name" value="DEAD_box_RNA_helicase"/>
</dbReference>
<dbReference type="AlphaFoldDB" id="A0A0G4H7I2"/>
<dbReference type="Gene3D" id="3.40.50.300">
    <property type="entry name" value="P-loop containing nucleotide triphosphate hydrolases"/>
    <property type="match status" value="2"/>
</dbReference>
<dbReference type="VEuPathDB" id="CryptoDB:Vbra_19812"/>
<evidence type="ECO:0000256" key="3">
    <source>
        <dbReference type="ARBA" id="ARBA00022801"/>
    </source>
</evidence>
<evidence type="ECO:0000259" key="11">
    <source>
        <dbReference type="PROSITE" id="PS51192"/>
    </source>
</evidence>
<dbReference type="SMART" id="SM00490">
    <property type="entry name" value="HELICc"/>
    <property type="match status" value="1"/>
</dbReference>
<keyword evidence="5 9" id="KW-0067">ATP-binding</keyword>
<feature type="region of interest" description="Disordered" evidence="10">
    <location>
        <begin position="58"/>
        <end position="104"/>
    </location>
</feature>
<evidence type="ECO:0000256" key="5">
    <source>
        <dbReference type="ARBA" id="ARBA00022840"/>
    </source>
</evidence>
<comment type="similarity">
    <text evidence="7">Belongs to the DEAD box helicase family. DDX52/ROK1 subfamily.</text>
</comment>
<dbReference type="PROSITE" id="PS00039">
    <property type="entry name" value="DEAD_ATP_HELICASE"/>
    <property type="match status" value="1"/>
</dbReference>
<dbReference type="GO" id="GO:0003723">
    <property type="term" value="F:RNA binding"/>
    <property type="evidence" value="ECO:0007669"/>
    <property type="project" value="UniProtKB-KW"/>
</dbReference>
<dbReference type="SMART" id="SM00487">
    <property type="entry name" value="DEXDc"/>
    <property type="match status" value="1"/>
</dbReference>
<dbReference type="InterPro" id="IPR011545">
    <property type="entry name" value="DEAD/DEAH_box_helicase_dom"/>
</dbReference>
<evidence type="ECO:0000256" key="10">
    <source>
        <dbReference type="SAM" id="MobiDB-lite"/>
    </source>
</evidence>
<dbReference type="PANTHER" id="PTHR47959">
    <property type="entry name" value="ATP-DEPENDENT RNA HELICASE RHLE-RELATED"/>
    <property type="match status" value="1"/>
</dbReference>
<evidence type="ECO:0000256" key="6">
    <source>
        <dbReference type="ARBA" id="ARBA00022884"/>
    </source>
</evidence>
<dbReference type="InterPro" id="IPR027417">
    <property type="entry name" value="P-loop_NTPase"/>
</dbReference>
<protein>
    <recommendedName>
        <fullName evidence="1">RNA helicase</fullName>
        <ecNumber evidence="1">3.6.4.13</ecNumber>
    </recommendedName>
</protein>
<feature type="compositionally biased region" description="Basic and acidic residues" evidence="10">
    <location>
        <begin position="532"/>
        <end position="545"/>
    </location>
</feature>
<evidence type="ECO:0000256" key="1">
    <source>
        <dbReference type="ARBA" id="ARBA00012552"/>
    </source>
</evidence>
<dbReference type="OrthoDB" id="360161at2759"/>
<dbReference type="GO" id="GO:0016787">
    <property type="term" value="F:hydrolase activity"/>
    <property type="evidence" value="ECO:0007669"/>
    <property type="project" value="UniProtKB-KW"/>
</dbReference>